<evidence type="ECO:0000313" key="2">
    <source>
        <dbReference type="Proteomes" id="UP000245207"/>
    </source>
</evidence>
<dbReference type="GO" id="GO:0042393">
    <property type="term" value="F:histone binding"/>
    <property type="evidence" value="ECO:0007669"/>
    <property type="project" value="TreeGrafter"/>
</dbReference>
<dbReference type="Proteomes" id="UP000245207">
    <property type="component" value="Unassembled WGS sequence"/>
</dbReference>
<dbReference type="PANTHER" id="PTHR47025:SF2">
    <property type="entry name" value="AUTOIMMUNE REGULATOR"/>
    <property type="match status" value="1"/>
</dbReference>
<gene>
    <name evidence="1" type="ORF">CTI12_AA322500</name>
</gene>
<keyword evidence="2" id="KW-1185">Reference proteome</keyword>
<name>A0A2U1N0N3_ARTAN</name>
<proteinExistence type="predicted"/>
<dbReference type="AlphaFoldDB" id="A0A2U1N0N3"/>
<accession>A0A2U1N0N3</accession>
<dbReference type="GO" id="GO:0045944">
    <property type="term" value="P:positive regulation of transcription by RNA polymerase II"/>
    <property type="evidence" value="ECO:0007669"/>
    <property type="project" value="TreeGrafter"/>
</dbReference>
<comment type="caution">
    <text evidence="1">The sequence shown here is derived from an EMBL/GenBank/DDBJ whole genome shotgun (WGS) entry which is preliminary data.</text>
</comment>
<dbReference type="GO" id="GO:0000977">
    <property type="term" value="F:RNA polymerase II transcription regulatory region sequence-specific DNA binding"/>
    <property type="evidence" value="ECO:0007669"/>
    <property type="project" value="TreeGrafter"/>
</dbReference>
<dbReference type="OrthoDB" id="1742246at2759"/>
<sequence>MIVLTWYKYVQTLPKGEWFCWGDCEIHTSLSELVSGGEKRLPDTSIGAIKKKQVGQGLEPSAELDIRWRLLSGKIASDDTRVLLSKAVAIFHAMKFCYT</sequence>
<dbReference type="STRING" id="35608.A0A2U1N0N3"/>
<protein>
    <submittedName>
        <fullName evidence="1">Zinc finger, PHD-type</fullName>
    </submittedName>
</protein>
<evidence type="ECO:0000313" key="1">
    <source>
        <dbReference type="EMBL" id="PWA67081.1"/>
    </source>
</evidence>
<organism evidence="1 2">
    <name type="scientific">Artemisia annua</name>
    <name type="common">Sweet wormwood</name>
    <dbReference type="NCBI Taxonomy" id="35608"/>
    <lineage>
        <taxon>Eukaryota</taxon>
        <taxon>Viridiplantae</taxon>
        <taxon>Streptophyta</taxon>
        <taxon>Embryophyta</taxon>
        <taxon>Tracheophyta</taxon>
        <taxon>Spermatophyta</taxon>
        <taxon>Magnoliopsida</taxon>
        <taxon>eudicotyledons</taxon>
        <taxon>Gunneridae</taxon>
        <taxon>Pentapetalae</taxon>
        <taxon>asterids</taxon>
        <taxon>campanulids</taxon>
        <taxon>Asterales</taxon>
        <taxon>Asteraceae</taxon>
        <taxon>Asteroideae</taxon>
        <taxon>Anthemideae</taxon>
        <taxon>Artemisiinae</taxon>
        <taxon>Artemisia</taxon>
    </lineage>
</organism>
<dbReference type="EMBL" id="PKPP01003901">
    <property type="protein sequence ID" value="PWA67081.1"/>
    <property type="molecule type" value="Genomic_DNA"/>
</dbReference>
<reference evidence="1 2" key="1">
    <citation type="journal article" date="2018" name="Mol. Plant">
        <title>The genome of Artemisia annua provides insight into the evolution of Asteraceae family and artemisinin biosynthesis.</title>
        <authorList>
            <person name="Shen Q."/>
            <person name="Zhang L."/>
            <person name="Liao Z."/>
            <person name="Wang S."/>
            <person name="Yan T."/>
            <person name="Shi P."/>
            <person name="Liu M."/>
            <person name="Fu X."/>
            <person name="Pan Q."/>
            <person name="Wang Y."/>
            <person name="Lv Z."/>
            <person name="Lu X."/>
            <person name="Zhang F."/>
            <person name="Jiang W."/>
            <person name="Ma Y."/>
            <person name="Chen M."/>
            <person name="Hao X."/>
            <person name="Li L."/>
            <person name="Tang Y."/>
            <person name="Lv G."/>
            <person name="Zhou Y."/>
            <person name="Sun X."/>
            <person name="Brodelius P.E."/>
            <person name="Rose J.K.C."/>
            <person name="Tang K."/>
        </authorList>
    </citation>
    <scope>NUCLEOTIDE SEQUENCE [LARGE SCALE GENOMIC DNA]</scope>
    <source>
        <strain evidence="2">cv. Huhao1</strain>
        <tissue evidence="1">Leaf</tissue>
    </source>
</reference>
<dbReference type="GO" id="GO:0003682">
    <property type="term" value="F:chromatin binding"/>
    <property type="evidence" value="ECO:0007669"/>
    <property type="project" value="TreeGrafter"/>
</dbReference>
<dbReference type="PANTHER" id="PTHR47025">
    <property type="entry name" value="AUTOIMMUNE REGULATOR"/>
    <property type="match status" value="1"/>
</dbReference>
<dbReference type="GO" id="GO:0005634">
    <property type="term" value="C:nucleus"/>
    <property type="evidence" value="ECO:0007669"/>
    <property type="project" value="TreeGrafter"/>
</dbReference>